<dbReference type="Pfam" id="PF12704">
    <property type="entry name" value="MacB_PCD"/>
    <property type="match status" value="2"/>
</dbReference>
<feature type="transmembrane region" description="Helical" evidence="7">
    <location>
        <begin position="258"/>
        <end position="278"/>
    </location>
</feature>
<evidence type="ECO:0000259" key="8">
    <source>
        <dbReference type="Pfam" id="PF02687"/>
    </source>
</evidence>
<feature type="transmembrane region" description="Helical" evidence="7">
    <location>
        <begin position="426"/>
        <end position="446"/>
    </location>
</feature>
<dbReference type="RefSeq" id="WP_133983882.1">
    <property type="nucleotide sequence ID" value="NZ_SOCE01000002.1"/>
</dbReference>
<dbReference type="InterPro" id="IPR025857">
    <property type="entry name" value="MacB_PCD"/>
</dbReference>
<comment type="subcellular location">
    <subcellularLocation>
        <location evidence="1">Cell membrane</location>
        <topology evidence="1">Multi-pass membrane protein</topology>
    </subcellularLocation>
</comment>
<sequence>MRATTRKTLRDLRRQRAQVIAVGITVMLGVALFIASAGAFRNLSDSYRFTYDRLHFADVSATGGNPESIAAAARDAGAAAVTTRTQTDPPLMIDGTKLVGRVVGLPAGHQPAVDAVDVSAGQYLSADDPDGVLVERHAADTFGLTVGDSVQVFTGHGWHRVTIRGIARSAEYIWPARSRQDVLGDPHAFAVLFADEQAVRQWTGGGPNQVLAELDPTHADVAATSASLRRAGATDVVAQVYQASNATLREDLNGFSELSIAFPLLFLTAAAVAAYVLLARRVLAERSIIGTLMAAGARRGRLVRHYLQQGLLVGLFGGLAGAAVGVVATGAITRAYTGALGIPDTVTAWHPGLVLIGLAFGAAVGLSGAAAPALTAARTVPAEAMRNQTGARPPGAWSRLVARMRWLPVSARMALRDVFRGPRRTLATMLGAVLALVLVLASIGMLTSVSTALDKQYGQIERQDATVVTATGTADSGLHEVRGIAAVERSRTGQVVGAFGNKTYATQLQAFPVGTAMHRFRSTSGQWLPLPDDGVLAGAAVADKLGIAVGDQLTLSAPGGHTVSARLMGLLDEPVGTSLYSADRLAAQVLPASTVNTYLVRFDDGVDRDTMRQNVSRLPGVVAYADAHAVTAAINQYLGLFWAFIAIMVLLGAILAGAVIYVTMAVNVVERTNELATLRAAGVPLRRTAGTLATENLAATGLGLPFGLVAGVVAAHAFLDTFSSDLFRFDLVLSWWALPAAALGVLIAAALSQWPAVRAVRRLDIARVVRERAQ</sequence>
<comment type="caution">
    <text evidence="10">The sequence shown here is derived from an EMBL/GenBank/DDBJ whole genome shotgun (WGS) entry which is preliminary data.</text>
</comment>
<dbReference type="PANTHER" id="PTHR30572:SF4">
    <property type="entry name" value="ABC TRANSPORTER PERMEASE YTRF"/>
    <property type="match status" value="1"/>
</dbReference>
<evidence type="ECO:0000313" key="11">
    <source>
        <dbReference type="Proteomes" id="UP000295151"/>
    </source>
</evidence>
<feature type="domain" description="MacB-like periplasmic core" evidence="9">
    <location>
        <begin position="24"/>
        <end position="230"/>
    </location>
</feature>
<keyword evidence="2" id="KW-1003">Cell membrane</keyword>
<keyword evidence="4 7" id="KW-1133">Transmembrane helix</keyword>
<proteinExistence type="inferred from homology"/>
<feature type="transmembrane region" description="Helical" evidence="7">
    <location>
        <begin position="352"/>
        <end position="377"/>
    </location>
</feature>
<dbReference type="OrthoDB" id="3997102at2"/>
<accession>A0A4R7T094</accession>
<evidence type="ECO:0000259" key="9">
    <source>
        <dbReference type="Pfam" id="PF12704"/>
    </source>
</evidence>
<dbReference type="InterPro" id="IPR003838">
    <property type="entry name" value="ABC3_permease_C"/>
</dbReference>
<dbReference type="Proteomes" id="UP000295151">
    <property type="component" value="Unassembled WGS sequence"/>
</dbReference>
<dbReference type="GO" id="GO:0005886">
    <property type="term" value="C:plasma membrane"/>
    <property type="evidence" value="ECO:0007669"/>
    <property type="project" value="UniProtKB-SubCell"/>
</dbReference>
<evidence type="ECO:0000256" key="1">
    <source>
        <dbReference type="ARBA" id="ARBA00004651"/>
    </source>
</evidence>
<feature type="transmembrane region" description="Helical" evidence="7">
    <location>
        <begin position="640"/>
        <end position="662"/>
    </location>
</feature>
<name>A0A4R7T094_9ACTN</name>
<reference evidence="10 11" key="1">
    <citation type="submission" date="2019-03" db="EMBL/GenBank/DDBJ databases">
        <title>Genomic Encyclopedia of Type Strains, Phase III (KMG-III): the genomes of soil and plant-associated and newly described type strains.</title>
        <authorList>
            <person name="Whitman W."/>
        </authorList>
    </citation>
    <scope>NUCLEOTIDE SEQUENCE [LARGE SCALE GENOMIC DNA]</scope>
    <source>
        <strain evidence="10 11">VKM Ac-2575</strain>
    </source>
</reference>
<evidence type="ECO:0000256" key="2">
    <source>
        <dbReference type="ARBA" id="ARBA00022475"/>
    </source>
</evidence>
<keyword evidence="11" id="KW-1185">Reference proteome</keyword>
<dbReference type="Pfam" id="PF02687">
    <property type="entry name" value="FtsX"/>
    <property type="match status" value="2"/>
</dbReference>
<evidence type="ECO:0000256" key="3">
    <source>
        <dbReference type="ARBA" id="ARBA00022692"/>
    </source>
</evidence>
<keyword evidence="3 7" id="KW-0812">Transmembrane</keyword>
<feature type="transmembrane region" description="Helical" evidence="7">
    <location>
        <begin position="20"/>
        <end position="40"/>
    </location>
</feature>
<dbReference type="EMBL" id="SOCE01000002">
    <property type="protein sequence ID" value="TDU84247.1"/>
    <property type="molecule type" value="Genomic_DNA"/>
</dbReference>
<feature type="domain" description="ABC3 transporter permease C-terminal" evidence="8">
    <location>
        <begin position="261"/>
        <end position="379"/>
    </location>
</feature>
<evidence type="ECO:0000256" key="5">
    <source>
        <dbReference type="ARBA" id="ARBA00023136"/>
    </source>
</evidence>
<dbReference type="AlphaFoldDB" id="A0A4R7T094"/>
<dbReference type="GO" id="GO:0022857">
    <property type="term" value="F:transmembrane transporter activity"/>
    <property type="evidence" value="ECO:0007669"/>
    <property type="project" value="TreeGrafter"/>
</dbReference>
<evidence type="ECO:0000313" key="10">
    <source>
        <dbReference type="EMBL" id="TDU84247.1"/>
    </source>
</evidence>
<organism evidence="10 11">
    <name type="scientific">Kribbella voronezhensis</name>
    <dbReference type="NCBI Taxonomy" id="2512212"/>
    <lineage>
        <taxon>Bacteria</taxon>
        <taxon>Bacillati</taxon>
        <taxon>Actinomycetota</taxon>
        <taxon>Actinomycetes</taxon>
        <taxon>Propionibacteriales</taxon>
        <taxon>Kribbellaceae</taxon>
        <taxon>Kribbella</taxon>
    </lineage>
</organism>
<evidence type="ECO:0000256" key="4">
    <source>
        <dbReference type="ARBA" id="ARBA00022989"/>
    </source>
</evidence>
<evidence type="ECO:0000256" key="6">
    <source>
        <dbReference type="ARBA" id="ARBA00038076"/>
    </source>
</evidence>
<protein>
    <submittedName>
        <fullName evidence="10">Putative ABC transport system permease protein</fullName>
    </submittedName>
</protein>
<dbReference type="InterPro" id="IPR050250">
    <property type="entry name" value="Macrolide_Exporter_MacB"/>
</dbReference>
<feature type="transmembrane region" description="Helical" evidence="7">
    <location>
        <begin position="696"/>
        <end position="719"/>
    </location>
</feature>
<feature type="transmembrane region" description="Helical" evidence="7">
    <location>
        <begin position="311"/>
        <end position="332"/>
    </location>
</feature>
<gene>
    <name evidence="10" type="ORF">EV138_6718</name>
</gene>
<evidence type="ECO:0000256" key="7">
    <source>
        <dbReference type="SAM" id="Phobius"/>
    </source>
</evidence>
<feature type="domain" description="ABC3 transporter permease C-terminal" evidence="8">
    <location>
        <begin position="647"/>
        <end position="764"/>
    </location>
</feature>
<feature type="transmembrane region" description="Helical" evidence="7">
    <location>
        <begin position="731"/>
        <end position="752"/>
    </location>
</feature>
<comment type="similarity">
    <text evidence="6">Belongs to the ABC-4 integral membrane protein family.</text>
</comment>
<keyword evidence="5 7" id="KW-0472">Membrane</keyword>
<feature type="domain" description="MacB-like periplasmic core" evidence="9">
    <location>
        <begin position="425"/>
        <end position="617"/>
    </location>
</feature>
<dbReference type="PANTHER" id="PTHR30572">
    <property type="entry name" value="MEMBRANE COMPONENT OF TRANSPORTER-RELATED"/>
    <property type="match status" value="1"/>
</dbReference>